<dbReference type="GO" id="GO:0046872">
    <property type="term" value="F:metal ion binding"/>
    <property type="evidence" value="ECO:0007669"/>
    <property type="project" value="UniProtKB-KW"/>
</dbReference>
<dbReference type="EMBL" id="MSLT01000023">
    <property type="protein sequence ID" value="OUD12052.1"/>
    <property type="molecule type" value="Genomic_DNA"/>
</dbReference>
<dbReference type="InterPro" id="IPR023214">
    <property type="entry name" value="HAD_sf"/>
</dbReference>
<evidence type="ECO:0000256" key="5">
    <source>
        <dbReference type="ARBA" id="ARBA00022989"/>
    </source>
</evidence>
<dbReference type="InterPro" id="IPR023299">
    <property type="entry name" value="ATPase_P-typ_cyto_dom_N"/>
</dbReference>
<evidence type="ECO:0000256" key="7">
    <source>
        <dbReference type="ARBA" id="ARBA00039097"/>
    </source>
</evidence>
<dbReference type="GO" id="GO:0005524">
    <property type="term" value="F:ATP binding"/>
    <property type="evidence" value="ECO:0007669"/>
    <property type="project" value="UniProtKB-UniRule"/>
</dbReference>
<evidence type="ECO:0000256" key="6">
    <source>
        <dbReference type="ARBA" id="ARBA00023136"/>
    </source>
</evidence>
<dbReference type="SUPFAM" id="SSF56784">
    <property type="entry name" value="HAD-like"/>
    <property type="match status" value="1"/>
</dbReference>
<feature type="domain" description="P-type ATPase A" evidence="10">
    <location>
        <begin position="166"/>
        <end position="263"/>
    </location>
</feature>
<dbReference type="InterPro" id="IPR051014">
    <property type="entry name" value="Cation_Transport_ATPase_IB"/>
</dbReference>
<dbReference type="EC" id="7.2.2.12" evidence="7"/>
<dbReference type="PROSITE" id="PS00154">
    <property type="entry name" value="ATPASE_E1_E2"/>
    <property type="match status" value="1"/>
</dbReference>
<keyword evidence="3 9" id="KW-0812">Transmembrane</keyword>
<feature type="transmembrane region" description="Helical" evidence="9">
    <location>
        <begin position="79"/>
        <end position="100"/>
    </location>
</feature>
<evidence type="ECO:0000313" key="11">
    <source>
        <dbReference type="EMBL" id="OUD12052.1"/>
    </source>
</evidence>
<dbReference type="PROSITE" id="PS01229">
    <property type="entry name" value="COF_2"/>
    <property type="match status" value="1"/>
</dbReference>
<dbReference type="Gene3D" id="3.40.50.1000">
    <property type="entry name" value="HAD superfamily/HAD-like"/>
    <property type="match status" value="1"/>
</dbReference>
<evidence type="ECO:0000256" key="3">
    <source>
        <dbReference type="ARBA" id="ARBA00022692"/>
    </source>
</evidence>
<name>A0A251X4H7_9GAMM</name>
<dbReference type="InterPro" id="IPR018303">
    <property type="entry name" value="ATPase_P-typ_P_site"/>
</dbReference>
<dbReference type="InterPro" id="IPR001757">
    <property type="entry name" value="P_typ_ATPase"/>
</dbReference>
<dbReference type="Proteomes" id="UP000194798">
    <property type="component" value="Unassembled WGS sequence"/>
</dbReference>
<dbReference type="PRINTS" id="PR00119">
    <property type="entry name" value="CATATPASE"/>
</dbReference>
<dbReference type="InterPro" id="IPR036412">
    <property type="entry name" value="HAD-like_sf"/>
</dbReference>
<protein>
    <recommendedName>
        <fullName evidence="7">P-type Zn(2+) transporter</fullName>
        <ecNumber evidence="7">7.2.2.12</ecNumber>
    </recommendedName>
</protein>
<dbReference type="SFLD" id="SFLDS00003">
    <property type="entry name" value="Haloacid_Dehalogenase"/>
    <property type="match status" value="1"/>
</dbReference>
<comment type="caution">
    <text evidence="11">The sequence shown here is derived from an EMBL/GenBank/DDBJ whole genome shotgun (WGS) entry which is preliminary data.</text>
</comment>
<dbReference type="Pfam" id="PF00702">
    <property type="entry name" value="Hydrolase"/>
    <property type="match status" value="1"/>
</dbReference>
<comment type="similarity">
    <text evidence="2 9">Belongs to the cation transport ATPase (P-type) (TC 3.A.3) family. Type IB subfamily.</text>
</comment>
<gene>
    <name evidence="11" type="ORF">TPSD3_13015</name>
</gene>
<keyword evidence="4" id="KW-1278">Translocase</keyword>
<keyword evidence="9" id="KW-0479">Metal-binding</keyword>
<organism evidence="11 12">
    <name type="scientific">Thioflexithrix psekupsensis</name>
    <dbReference type="NCBI Taxonomy" id="1570016"/>
    <lineage>
        <taxon>Bacteria</taxon>
        <taxon>Pseudomonadati</taxon>
        <taxon>Pseudomonadota</taxon>
        <taxon>Gammaproteobacteria</taxon>
        <taxon>Thiotrichales</taxon>
        <taxon>Thioflexithrix</taxon>
    </lineage>
</organism>
<sequence length="667" mass="72405">MLHLVVLGGGMLGATLLHAGRKLYTQHREKKSAMKTVDAPLPFSKTTIETAPISPEKKEADHYFKISALGTGLAFIGEFIYAPLLIPAVSIVMYSCVPVFRNAYESIKNKKLKASVVDSIAIIGTLSTRYYFASALAGFVYFSAQKLLLETEDQSKKQLSNIFGEQPRFVWLVKNGVEIETPFVELKVGDVIAIHAGELIPIDGVIIRGNASVDQHVMTGEAQPVEKKVGDSVLAGTLAVAGEVFIQVEKCGEETVAAKIGEILQNTADFRFSVEAKSVQLSDKMVMPTLAISGVGLLALGPISSVALVSCNFSEVIRVVAPIGVLNFIKLATEQGMLIKDGRSLELLNDVDTVVFDKTGTLTIEQPHVETLHVWGMFSESELLLFAAAAEYKQTHPIAKAILKAAQERELILPRIENAKYEVGYGIKVELEDKTIHVGSYRFMTMEMIDCPIEAENLQSYSHENGFSVIYVAVNQVLIGAIELHATVRPEAKAVIEQLQQRGLELYIISGDHEKPTRYLAHSLGITHYFAETLPENKAALIEQLQAKGKSICFIGDGINDAIALKKANVSISLQGASTAATDTAGIILMDKNLTQLPYLFELAHGLNKNVKNSFASALVPGAIGVGGVFLLHFGIYSSLVLYIASLAAGTTNAMLPLVTYRQKKEK</sequence>
<comment type="subcellular location">
    <subcellularLocation>
        <location evidence="9">Cell membrane</location>
    </subcellularLocation>
    <subcellularLocation>
        <location evidence="1">Membrane</location>
    </subcellularLocation>
</comment>
<dbReference type="GO" id="GO:0016887">
    <property type="term" value="F:ATP hydrolysis activity"/>
    <property type="evidence" value="ECO:0007669"/>
    <property type="project" value="InterPro"/>
</dbReference>
<evidence type="ECO:0000256" key="2">
    <source>
        <dbReference type="ARBA" id="ARBA00006024"/>
    </source>
</evidence>
<reference evidence="11 12" key="1">
    <citation type="submission" date="2016-12" db="EMBL/GenBank/DDBJ databases">
        <title>Thioflexothrix psekupsii D3 genome sequencing and assembly.</title>
        <authorList>
            <person name="Fomenkov A."/>
            <person name="Vincze T."/>
            <person name="Grabovich M."/>
            <person name="Anton B.P."/>
            <person name="Dubinina G."/>
            <person name="Orlova M."/>
            <person name="Belousova E."/>
            <person name="Roberts R.J."/>
        </authorList>
    </citation>
    <scope>NUCLEOTIDE SEQUENCE [LARGE SCALE GENOMIC DNA]</scope>
    <source>
        <strain evidence="11">D3</strain>
    </source>
</reference>
<feature type="transmembrane region" description="Helical" evidence="9">
    <location>
        <begin position="615"/>
        <end position="634"/>
    </location>
</feature>
<evidence type="ECO:0000256" key="1">
    <source>
        <dbReference type="ARBA" id="ARBA00004370"/>
    </source>
</evidence>
<comment type="catalytic activity">
    <reaction evidence="8">
        <text>Zn(2+)(in) + ATP + H2O = Zn(2+)(out) + ADP + phosphate + H(+)</text>
        <dbReference type="Rhea" id="RHEA:20621"/>
        <dbReference type="ChEBI" id="CHEBI:15377"/>
        <dbReference type="ChEBI" id="CHEBI:15378"/>
        <dbReference type="ChEBI" id="CHEBI:29105"/>
        <dbReference type="ChEBI" id="CHEBI:30616"/>
        <dbReference type="ChEBI" id="CHEBI:43474"/>
        <dbReference type="ChEBI" id="CHEBI:456216"/>
        <dbReference type="EC" id="7.2.2.12"/>
    </reaction>
</comment>
<keyword evidence="9" id="KW-0067">ATP-binding</keyword>
<dbReference type="SUPFAM" id="SSF81653">
    <property type="entry name" value="Calcium ATPase, transduction domain A"/>
    <property type="match status" value="1"/>
</dbReference>
<dbReference type="PANTHER" id="PTHR48085">
    <property type="entry name" value="CADMIUM/ZINC-TRANSPORTING ATPASE HMA2-RELATED"/>
    <property type="match status" value="1"/>
</dbReference>
<keyword evidence="12" id="KW-1185">Reference proteome</keyword>
<dbReference type="GO" id="GO:0016463">
    <property type="term" value="F:P-type zinc transporter activity"/>
    <property type="evidence" value="ECO:0007669"/>
    <property type="project" value="UniProtKB-EC"/>
</dbReference>
<dbReference type="Pfam" id="PF00122">
    <property type="entry name" value="E1-E2_ATPase"/>
    <property type="match status" value="1"/>
</dbReference>
<dbReference type="Gene3D" id="2.70.150.10">
    <property type="entry name" value="Calcium-transporting ATPase, cytoplasmic transduction domain A"/>
    <property type="match status" value="1"/>
</dbReference>
<dbReference type="InterPro" id="IPR059000">
    <property type="entry name" value="ATPase_P-type_domA"/>
</dbReference>
<feature type="transmembrane region" description="Helical" evidence="9">
    <location>
        <begin position="640"/>
        <end position="661"/>
    </location>
</feature>
<comment type="caution">
    <text evidence="9">Lacks conserved residue(s) required for the propagation of feature annotation.</text>
</comment>
<dbReference type="RefSeq" id="WP_086488966.1">
    <property type="nucleotide sequence ID" value="NZ_MSLT01000023.1"/>
</dbReference>
<dbReference type="NCBIfam" id="TIGR01525">
    <property type="entry name" value="ATPase-IB_hvy"/>
    <property type="match status" value="1"/>
</dbReference>
<dbReference type="NCBIfam" id="TIGR01494">
    <property type="entry name" value="ATPase_P-type"/>
    <property type="match status" value="1"/>
</dbReference>
<keyword evidence="5 9" id="KW-1133">Transmembrane helix</keyword>
<accession>A0A251X4H7</accession>
<dbReference type="GO" id="GO:0005886">
    <property type="term" value="C:plasma membrane"/>
    <property type="evidence" value="ECO:0007669"/>
    <property type="project" value="UniProtKB-SubCell"/>
</dbReference>
<evidence type="ECO:0000256" key="9">
    <source>
        <dbReference type="RuleBase" id="RU362081"/>
    </source>
</evidence>
<dbReference type="SFLD" id="SFLDF00027">
    <property type="entry name" value="p-type_atpase"/>
    <property type="match status" value="1"/>
</dbReference>
<evidence type="ECO:0000313" key="12">
    <source>
        <dbReference type="Proteomes" id="UP000194798"/>
    </source>
</evidence>
<keyword evidence="9" id="KW-0547">Nucleotide-binding</keyword>
<dbReference type="Gene3D" id="3.40.1110.10">
    <property type="entry name" value="Calcium-transporting ATPase, cytoplasmic domain N"/>
    <property type="match status" value="1"/>
</dbReference>
<dbReference type="AlphaFoldDB" id="A0A251X4H7"/>
<dbReference type="InterPro" id="IPR044492">
    <property type="entry name" value="P_typ_ATPase_HD_dom"/>
</dbReference>
<evidence type="ECO:0000256" key="4">
    <source>
        <dbReference type="ARBA" id="ARBA00022967"/>
    </source>
</evidence>
<dbReference type="OrthoDB" id="9814270at2"/>
<dbReference type="PANTHER" id="PTHR48085:SF5">
    <property type="entry name" value="CADMIUM_ZINC-TRANSPORTING ATPASE HMA4-RELATED"/>
    <property type="match status" value="1"/>
</dbReference>
<keyword evidence="6 9" id="KW-0472">Membrane</keyword>
<evidence type="ECO:0000256" key="8">
    <source>
        <dbReference type="ARBA" id="ARBA00047308"/>
    </source>
</evidence>
<evidence type="ECO:0000259" key="10">
    <source>
        <dbReference type="Pfam" id="PF00122"/>
    </source>
</evidence>
<keyword evidence="9" id="KW-1003">Cell membrane</keyword>
<dbReference type="InterPro" id="IPR027256">
    <property type="entry name" value="P-typ_ATPase_IB"/>
</dbReference>
<proteinExistence type="inferred from homology"/>
<dbReference type="SFLD" id="SFLDG00002">
    <property type="entry name" value="C1.7:_P-type_atpase_like"/>
    <property type="match status" value="1"/>
</dbReference>
<dbReference type="InterPro" id="IPR008250">
    <property type="entry name" value="ATPase_P-typ_transduc_dom_A_sf"/>
</dbReference>